<dbReference type="InterPro" id="IPR006683">
    <property type="entry name" value="Thioestr_dom"/>
</dbReference>
<dbReference type="PANTHER" id="PTHR42856:SF1">
    <property type="entry name" value="ACYL-COENZYME A THIOESTERASE PAAI"/>
    <property type="match status" value="1"/>
</dbReference>
<dbReference type="InterPro" id="IPR029069">
    <property type="entry name" value="HotDog_dom_sf"/>
</dbReference>
<dbReference type="HOGENOM" id="CLU_089876_3_3_7"/>
<gene>
    <name evidence="3" type="ordered locus">Dret_0328</name>
</gene>
<organism evidence="3 4">
    <name type="scientific">Desulfohalobium retbaense (strain ATCC 49708 / DSM 5692 / JCM 16813 / HR100)</name>
    <dbReference type="NCBI Taxonomy" id="485915"/>
    <lineage>
        <taxon>Bacteria</taxon>
        <taxon>Pseudomonadati</taxon>
        <taxon>Thermodesulfobacteriota</taxon>
        <taxon>Desulfovibrionia</taxon>
        <taxon>Desulfovibrionales</taxon>
        <taxon>Desulfohalobiaceae</taxon>
        <taxon>Desulfohalobium</taxon>
    </lineage>
</organism>
<dbReference type="NCBIfam" id="TIGR00369">
    <property type="entry name" value="unchar_dom_1"/>
    <property type="match status" value="1"/>
</dbReference>
<dbReference type="InterPro" id="IPR052723">
    <property type="entry name" value="Acyl-CoA_thioesterase_PaaI"/>
</dbReference>
<dbReference type="SUPFAM" id="SSF54637">
    <property type="entry name" value="Thioesterase/thiol ester dehydrase-isomerase"/>
    <property type="match status" value="1"/>
</dbReference>
<dbReference type="InterPro" id="IPR003736">
    <property type="entry name" value="PAAI_dom"/>
</dbReference>
<evidence type="ECO:0000256" key="1">
    <source>
        <dbReference type="ARBA" id="ARBA00022801"/>
    </source>
</evidence>
<dbReference type="Proteomes" id="UP000001052">
    <property type="component" value="Chromosome"/>
</dbReference>
<dbReference type="Pfam" id="PF03061">
    <property type="entry name" value="4HBT"/>
    <property type="match status" value="1"/>
</dbReference>
<protein>
    <submittedName>
        <fullName evidence="3">Thioesterase superfamily protein</fullName>
    </submittedName>
</protein>
<feature type="domain" description="Thioesterase" evidence="2">
    <location>
        <begin position="55"/>
        <end position="130"/>
    </location>
</feature>
<evidence type="ECO:0000313" key="3">
    <source>
        <dbReference type="EMBL" id="ACV67630.1"/>
    </source>
</evidence>
<dbReference type="STRING" id="485915.Dret_0328"/>
<dbReference type="KEGG" id="drt:Dret_0328"/>
<dbReference type="PANTHER" id="PTHR42856">
    <property type="entry name" value="ACYL-COENZYME A THIOESTERASE PAAI"/>
    <property type="match status" value="1"/>
</dbReference>
<dbReference type="EMBL" id="CP001734">
    <property type="protein sequence ID" value="ACV67630.1"/>
    <property type="molecule type" value="Genomic_DNA"/>
</dbReference>
<accession>C8X005</accession>
<keyword evidence="4" id="KW-1185">Reference proteome</keyword>
<sequence>MREIPKDKETRKYMETTEWIQCAPFERLLQMEIMEARDGGASLRMPVTPDVTQGGGLLHGGALMGLADTAVAMAIKSLLEPGTRFATTEAHSEFLAPVREGDVFVRAQVTGHEDRHLRGEALVYDAANREVMRFSARFTIAREDFEQLQGAPHDV</sequence>
<dbReference type="AlphaFoldDB" id="C8X005"/>
<reference evidence="4" key="1">
    <citation type="submission" date="2009-09" db="EMBL/GenBank/DDBJ databases">
        <title>The complete chromosome of Desulfohalobium retbaense DSM 5692.</title>
        <authorList>
            <consortium name="US DOE Joint Genome Institute (JGI-PGF)"/>
            <person name="Lucas S."/>
            <person name="Copeland A."/>
            <person name="Lapidus A."/>
            <person name="Glavina del Rio T."/>
            <person name="Dalin E."/>
            <person name="Tice H."/>
            <person name="Bruce D."/>
            <person name="Goodwin L."/>
            <person name="Pitluck S."/>
            <person name="Kyrpides N."/>
            <person name="Mavromatis K."/>
            <person name="Ivanova N."/>
            <person name="Mikhailova N."/>
            <person name="Munk A.C."/>
            <person name="Brettin T."/>
            <person name="Detter J.C."/>
            <person name="Han C."/>
            <person name="Tapia R."/>
            <person name="Larimer F."/>
            <person name="Land M."/>
            <person name="Hauser L."/>
            <person name="Markowitz V."/>
            <person name="Cheng J.-F."/>
            <person name="Hugenholtz P."/>
            <person name="Woyke T."/>
            <person name="Wu D."/>
            <person name="Spring S."/>
            <person name="Klenk H.-P."/>
            <person name="Eisen J.A."/>
        </authorList>
    </citation>
    <scope>NUCLEOTIDE SEQUENCE [LARGE SCALE GENOMIC DNA]</scope>
    <source>
        <strain evidence="4">DSM 5692</strain>
    </source>
</reference>
<proteinExistence type="predicted"/>
<dbReference type="GO" id="GO:0016289">
    <property type="term" value="F:acyl-CoA hydrolase activity"/>
    <property type="evidence" value="ECO:0007669"/>
    <property type="project" value="TreeGrafter"/>
</dbReference>
<name>C8X005_DESRD</name>
<reference evidence="3 4" key="2">
    <citation type="journal article" date="2010" name="Stand. Genomic Sci.">
        <title>Complete genome sequence of Desulfohalobium retbaense type strain (HR(100)).</title>
        <authorList>
            <person name="Spring S."/>
            <person name="Nolan M."/>
            <person name="Lapidus A."/>
            <person name="Glavina Del Rio T."/>
            <person name="Copeland A."/>
            <person name="Tice H."/>
            <person name="Cheng J.F."/>
            <person name="Lucas S."/>
            <person name="Land M."/>
            <person name="Chen F."/>
            <person name="Bruce D."/>
            <person name="Goodwin L."/>
            <person name="Pitluck S."/>
            <person name="Ivanova N."/>
            <person name="Mavromatis K."/>
            <person name="Mikhailova N."/>
            <person name="Pati A."/>
            <person name="Chen A."/>
            <person name="Palaniappan K."/>
            <person name="Hauser L."/>
            <person name="Chang Y.J."/>
            <person name="Jeffries C.D."/>
            <person name="Munk C."/>
            <person name="Kiss H."/>
            <person name="Chain P."/>
            <person name="Han C."/>
            <person name="Brettin T."/>
            <person name="Detter J.C."/>
            <person name="Schuler E."/>
            <person name="Goker M."/>
            <person name="Rohde M."/>
            <person name="Bristow J."/>
            <person name="Eisen J.A."/>
            <person name="Markowitz V."/>
            <person name="Hugenholtz P."/>
            <person name="Kyrpides N.C."/>
            <person name="Klenk H.P."/>
        </authorList>
    </citation>
    <scope>NUCLEOTIDE SEQUENCE [LARGE SCALE GENOMIC DNA]</scope>
    <source>
        <strain evidence="3 4">DSM 5692</strain>
    </source>
</reference>
<evidence type="ECO:0000259" key="2">
    <source>
        <dbReference type="Pfam" id="PF03061"/>
    </source>
</evidence>
<keyword evidence="1" id="KW-0378">Hydrolase</keyword>
<dbReference type="eggNOG" id="COG2050">
    <property type="taxonomic scope" value="Bacteria"/>
</dbReference>
<dbReference type="Gene3D" id="3.10.129.10">
    <property type="entry name" value="Hotdog Thioesterase"/>
    <property type="match status" value="1"/>
</dbReference>
<evidence type="ECO:0000313" key="4">
    <source>
        <dbReference type="Proteomes" id="UP000001052"/>
    </source>
</evidence>
<dbReference type="CDD" id="cd03443">
    <property type="entry name" value="PaaI_thioesterase"/>
    <property type="match status" value="1"/>
</dbReference>